<dbReference type="SUPFAM" id="SSF47459">
    <property type="entry name" value="HLH, helix-loop-helix DNA-binding domain"/>
    <property type="match status" value="1"/>
</dbReference>
<keyword evidence="7" id="KW-0539">Nucleus</keyword>
<name>A0A426X4A4_ENSVE</name>
<evidence type="ECO:0000256" key="7">
    <source>
        <dbReference type="ARBA" id="ARBA00023242"/>
    </source>
</evidence>
<evidence type="ECO:0000256" key="3">
    <source>
        <dbReference type="ARBA" id="ARBA00011738"/>
    </source>
</evidence>
<dbReference type="EMBL" id="AMZH03027145">
    <property type="protein sequence ID" value="RRT34274.1"/>
    <property type="molecule type" value="Genomic_DNA"/>
</dbReference>
<comment type="caution">
    <text evidence="9">The sequence shown here is derived from an EMBL/GenBank/DDBJ whole genome shotgun (WGS) entry which is preliminary data.</text>
</comment>
<keyword evidence="5" id="KW-0238">DNA-binding</keyword>
<dbReference type="GO" id="GO:0000981">
    <property type="term" value="F:DNA-binding transcription factor activity, RNA polymerase II-specific"/>
    <property type="evidence" value="ECO:0007669"/>
    <property type="project" value="TreeGrafter"/>
</dbReference>
<gene>
    <name evidence="9" type="ORF">B296_00052427</name>
</gene>
<dbReference type="GO" id="GO:0000978">
    <property type="term" value="F:RNA polymerase II cis-regulatory region sequence-specific DNA binding"/>
    <property type="evidence" value="ECO:0007669"/>
    <property type="project" value="TreeGrafter"/>
</dbReference>
<evidence type="ECO:0000259" key="8">
    <source>
        <dbReference type="PROSITE" id="PS50888"/>
    </source>
</evidence>
<dbReference type="Pfam" id="PF00010">
    <property type="entry name" value="HLH"/>
    <property type="match status" value="1"/>
</dbReference>
<dbReference type="SMART" id="SM00353">
    <property type="entry name" value="HLH"/>
    <property type="match status" value="1"/>
</dbReference>
<proteinExistence type="inferred from homology"/>
<evidence type="ECO:0000256" key="1">
    <source>
        <dbReference type="ARBA" id="ARBA00004123"/>
    </source>
</evidence>
<comment type="similarity">
    <text evidence="2">Belongs to the bHLH protein family.</text>
</comment>
<evidence type="ECO:0000256" key="2">
    <source>
        <dbReference type="ARBA" id="ARBA00005510"/>
    </source>
</evidence>
<dbReference type="PANTHER" id="PTHR16223:SF238">
    <property type="entry name" value="TRANSCRIPTION FACTOR BHLH114"/>
    <property type="match status" value="1"/>
</dbReference>
<organism evidence="9 10">
    <name type="scientific">Ensete ventricosum</name>
    <name type="common">Abyssinian banana</name>
    <name type="synonym">Musa ensete</name>
    <dbReference type="NCBI Taxonomy" id="4639"/>
    <lineage>
        <taxon>Eukaryota</taxon>
        <taxon>Viridiplantae</taxon>
        <taxon>Streptophyta</taxon>
        <taxon>Embryophyta</taxon>
        <taxon>Tracheophyta</taxon>
        <taxon>Spermatophyta</taxon>
        <taxon>Magnoliopsida</taxon>
        <taxon>Liliopsida</taxon>
        <taxon>Zingiberales</taxon>
        <taxon>Musaceae</taxon>
        <taxon>Ensete</taxon>
    </lineage>
</organism>
<feature type="domain" description="BHLH" evidence="8">
    <location>
        <begin position="1"/>
        <end position="46"/>
    </location>
</feature>
<dbReference type="Gene3D" id="4.10.280.10">
    <property type="entry name" value="Helix-loop-helix DNA-binding domain"/>
    <property type="match status" value="1"/>
</dbReference>
<dbReference type="FunFam" id="4.10.280.10:FF:000032">
    <property type="entry name" value="Transcription factor bHLH123 family"/>
    <property type="match status" value="1"/>
</dbReference>
<dbReference type="InterPro" id="IPR011598">
    <property type="entry name" value="bHLH_dom"/>
</dbReference>
<dbReference type="AlphaFoldDB" id="A0A426X4A4"/>
<reference evidence="9 10" key="1">
    <citation type="journal article" date="2014" name="Agronomy (Basel)">
        <title>A Draft Genome Sequence for Ensete ventricosum, the Drought-Tolerant Tree Against Hunger.</title>
        <authorList>
            <person name="Harrison J."/>
            <person name="Moore K.A."/>
            <person name="Paszkiewicz K."/>
            <person name="Jones T."/>
            <person name="Grant M."/>
            <person name="Ambacheew D."/>
            <person name="Muzemil S."/>
            <person name="Studholme D.J."/>
        </authorList>
    </citation>
    <scope>NUCLEOTIDE SEQUENCE [LARGE SCALE GENOMIC DNA]</scope>
</reference>
<dbReference type="InterPro" id="IPR045843">
    <property type="entry name" value="IND-like"/>
</dbReference>
<keyword evidence="6" id="KW-0804">Transcription</keyword>
<comment type="subcellular location">
    <subcellularLocation>
        <location evidence="1">Nucleus</location>
    </subcellularLocation>
</comment>
<keyword evidence="4" id="KW-0805">Transcription regulation</keyword>
<dbReference type="CDD" id="cd11393">
    <property type="entry name" value="bHLH_AtbHLH_like"/>
    <property type="match status" value="1"/>
</dbReference>
<sequence>MKLLCIQVRKEKLGDRITALQQLVSPFGKTDTASVLQETIEYIKFLHDQVGVLSAPYMQASDKPKDCEGRNLNLRSRGLCLIPISSTFAVANEIPTDCWTPSFIGTFR</sequence>
<dbReference type="PROSITE" id="PS50888">
    <property type="entry name" value="BHLH"/>
    <property type="match status" value="1"/>
</dbReference>
<evidence type="ECO:0000256" key="6">
    <source>
        <dbReference type="ARBA" id="ARBA00023163"/>
    </source>
</evidence>
<evidence type="ECO:0000256" key="5">
    <source>
        <dbReference type="ARBA" id="ARBA00023125"/>
    </source>
</evidence>
<dbReference type="GO" id="GO:0046983">
    <property type="term" value="F:protein dimerization activity"/>
    <property type="evidence" value="ECO:0007669"/>
    <property type="project" value="InterPro"/>
</dbReference>
<accession>A0A426X4A4</accession>
<dbReference type="PANTHER" id="PTHR16223">
    <property type="entry name" value="TRANSCRIPTION FACTOR BHLH83-RELATED"/>
    <property type="match status" value="1"/>
</dbReference>
<dbReference type="Proteomes" id="UP000287651">
    <property type="component" value="Unassembled WGS sequence"/>
</dbReference>
<evidence type="ECO:0000256" key="4">
    <source>
        <dbReference type="ARBA" id="ARBA00023015"/>
    </source>
</evidence>
<evidence type="ECO:0000313" key="9">
    <source>
        <dbReference type="EMBL" id="RRT34274.1"/>
    </source>
</evidence>
<dbReference type="GO" id="GO:0005634">
    <property type="term" value="C:nucleus"/>
    <property type="evidence" value="ECO:0007669"/>
    <property type="project" value="UniProtKB-SubCell"/>
</dbReference>
<protein>
    <recommendedName>
        <fullName evidence="8">BHLH domain-containing protein</fullName>
    </recommendedName>
</protein>
<dbReference type="InterPro" id="IPR036638">
    <property type="entry name" value="HLH_DNA-bd_sf"/>
</dbReference>
<dbReference type="InterPro" id="IPR045239">
    <property type="entry name" value="bHLH95_bHLH"/>
</dbReference>
<evidence type="ECO:0000313" key="10">
    <source>
        <dbReference type="Proteomes" id="UP000287651"/>
    </source>
</evidence>
<comment type="subunit">
    <text evidence="3">Homodimer.</text>
</comment>